<dbReference type="CDD" id="cd00090">
    <property type="entry name" value="HTH_ARSR"/>
    <property type="match status" value="1"/>
</dbReference>
<dbReference type="InterPro" id="IPR011008">
    <property type="entry name" value="Dimeric_a/b-barrel"/>
</dbReference>
<dbReference type="GO" id="GO:0006355">
    <property type="term" value="P:regulation of DNA-templated transcription"/>
    <property type="evidence" value="ECO:0007669"/>
    <property type="project" value="UniProtKB-ARBA"/>
</dbReference>
<dbReference type="SMART" id="SM00344">
    <property type="entry name" value="HTH_ASNC"/>
    <property type="match status" value="1"/>
</dbReference>
<name>A0A502FIJ9_9SPHN</name>
<dbReference type="Pfam" id="PF13412">
    <property type="entry name" value="HTH_24"/>
    <property type="match status" value="1"/>
</dbReference>
<keyword evidence="6" id="KW-1185">Reference proteome</keyword>
<dbReference type="InterPro" id="IPR036388">
    <property type="entry name" value="WH-like_DNA-bd_sf"/>
</dbReference>
<keyword evidence="2" id="KW-0238">DNA-binding</keyword>
<dbReference type="GO" id="GO:0043200">
    <property type="term" value="P:response to amino acid"/>
    <property type="evidence" value="ECO:0007669"/>
    <property type="project" value="TreeGrafter"/>
</dbReference>
<accession>A0A502FIJ9</accession>
<dbReference type="GO" id="GO:0043565">
    <property type="term" value="F:sequence-specific DNA binding"/>
    <property type="evidence" value="ECO:0007669"/>
    <property type="project" value="InterPro"/>
</dbReference>
<comment type="caution">
    <text evidence="5">The sequence shown here is derived from an EMBL/GenBank/DDBJ whole genome shotgun (WGS) entry which is preliminary data.</text>
</comment>
<dbReference type="Gene3D" id="3.30.70.920">
    <property type="match status" value="1"/>
</dbReference>
<evidence type="ECO:0000256" key="2">
    <source>
        <dbReference type="ARBA" id="ARBA00023125"/>
    </source>
</evidence>
<dbReference type="OrthoDB" id="9813313at2"/>
<dbReference type="PRINTS" id="PR00033">
    <property type="entry name" value="HTHASNC"/>
</dbReference>
<dbReference type="InterPro" id="IPR019887">
    <property type="entry name" value="Tscrpt_reg_AsnC/Lrp_C"/>
</dbReference>
<dbReference type="RefSeq" id="WP_140852015.1">
    <property type="nucleotide sequence ID" value="NZ_RCZC01000008.1"/>
</dbReference>
<dbReference type="InterPro" id="IPR000485">
    <property type="entry name" value="AsnC-type_HTH_dom"/>
</dbReference>
<organism evidence="5 6">
    <name type="scientific">Sphingomonas glacialis</name>
    <dbReference type="NCBI Taxonomy" id="658225"/>
    <lineage>
        <taxon>Bacteria</taxon>
        <taxon>Pseudomonadati</taxon>
        <taxon>Pseudomonadota</taxon>
        <taxon>Alphaproteobacteria</taxon>
        <taxon>Sphingomonadales</taxon>
        <taxon>Sphingomonadaceae</taxon>
        <taxon>Sphingomonas</taxon>
    </lineage>
</organism>
<evidence type="ECO:0000256" key="3">
    <source>
        <dbReference type="ARBA" id="ARBA00023163"/>
    </source>
</evidence>
<dbReference type="InterPro" id="IPR036390">
    <property type="entry name" value="WH_DNA-bd_sf"/>
</dbReference>
<dbReference type="Gene3D" id="1.10.10.10">
    <property type="entry name" value="Winged helix-like DNA-binding domain superfamily/Winged helix DNA-binding domain"/>
    <property type="match status" value="1"/>
</dbReference>
<dbReference type="GO" id="GO:0005829">
    <property type="term" value="C:cytosol"/>
    <property type="evidence" value="ECO:0007669"/>
    <property type="project" value="TreeGrafter"/>
</dbReference>
<dbReference type="Proteomes" id="UP000319931">
    <property type="component" value="Unassembled WGS sequence"/>
</dbReference>
<dbReference type="PROSITE" id="PS50956">
    <property type="entry name" value="HTH_ASNC_2"/>
    <property type="match status" value="1"/>
</dbReference>
<protein>
    <submittedName>
        <fullName evidence="5">Lrp/AsnC family transcriptional regulator</fullName>
    </submittedName>
</protein>
<dbReference type="PANTHER" id="PTHR30154">
    <property type="entry name" value="LEUCINE-RESPONSIVE REGULATORY PROTEIN"/>
    <property type="match status" value="1"/>
</dbReference>
<dbReference type="InterPro" id="IPR019888">
    <property type="entry name" value="Tscrpt_reg_AsnC-like"/>
</dbReference>
<dbReference type="InterPro" id="IPR019885">
    <property type="entry name" value="Tscrpt_reg_HTH_AsnC-type_CS"/>
</dbReference>
<dbReference type="EMBL" id="RCZC01000008">
    <property type="protein sequence ID" value="TPG49072.1"/>
    <property type="molecule type" value="Genomic_DNA"/>
</dbReference>
<dbReference type="Pfam" id="PF01037">
    <property type="entry name" value="AsnC_trans_reg"/>
    <property type="match status" value="1"/>
</dbReference>
<sequence>MDTIDSKIIAQLGQESGLTSEALGERVGLSPSAAHRRVKTLEQQGLILGYRARLSRAARGNPSTVFVSVTLTDQRQATMQQFEQALARTLQVSEAHLMSGESDYLLKVLVREDDSYERIHREVLSALPGVHRLVTQFTIRTLATED</sequence>
<keyword evidence="3" id="KW-0804">Transcription</keyword>
<evidence type="ECO:0000313" key="5">
    <source>
        <dbReference type="EMBL" id="TPG49072.1"/>
    </source>
</evidence>
<evidence type="ECO:0000259" key="4">
    <source>
        <dbReference type="PROSITE" id="PS50956"/>
    </source>
</evidence>
<evidence type="ECO:0000256" key="1">
    <source>
        <dbReference type="ARBA" id="ARBA00023015"/>
    </source>
</evidence>
<gene>
    <name evidence="5" type="ORF">EAH76_19825</name>
</gene>
<dbReference type="PANTHER" id="PTHR30154:SF34">
    <property type="entry name" value="TRANSCRIPTIONAL REGULATOR AZLB"/>
    <property type="match status" value="1"/>
</dbReference>
<proteinExistence type="predicted"/>
<reference evidence="5 6" key="1">
    <citation type="journal article" date="2019" name="Environ. Microbiol.">
        <title>Species interactions and distinct microbial communities in high Arctic permafrost affected cryosols are associated with the CH4 and CO2 gas fluxes.</title>
        <authorList>
            <person name="Altshuler I."/>
            <person name="Hamel J."/>
            <person name="Turney S."/>
            <person name="Magnuson E."/>
            <person name="Levesque R."/>
            <person name="Greer C."/>
            <person name="Whyte L.G."/>
        </authorList>
    </citation>
    <scope>NUCLEOTIDE SEQUENCE [LARGE SCALE GENOMIC DNA]</scope>
    <source>
        <strain evidence="5 6">E6.1</strain>
    </source>
</reference>
<dbReference type="SUPFAM" id="SSF54909">
    <property type="entry name" value="Dimeric alpha+beta barrel"/>
    <property type="match status" value="1"/>
</dbReference>
<keyword evidence="1" id="KW-0805">Transcription regulation</keyword>
<evidence type="ECO:0000313" key="6">
    <source>
        <dbReference type="Proteomes" id="UP000319931"/>
    </source>
</evidence>
<dbReference type="SUPFAM" id="SSF46785">
    <property type="entry name" value="Winged helix' DNA-binding domain"/>
    <property type="match status" value="1"/>
</dbReference>
<dbReference type="InterPro" id="IPR011991">
    <property type="entry name" value="ArsR-like_HTH"/>
</dbReference>
<feature type="domain" description="HTH asnC-type" evidence="4">
    <location>
        <begin position="1"/>
        <end position="62"/>
    </location>
</feature>
<dbReference type="AlphaFoldDB" id="A0A502FIJ9"/>
<dbReference type="PROSITE" id="PS00519">
    <property type="entry name" value="HTH_ASNC_1"/>
    <property type="match status" value="1"/>
</dbReference>